<sequence>MTSSHRLMACLALVLALAVTTTACPLGFGGSGGTGGVAAARRALREAGWKETAAGEVPTDLGGFFIPSGGISAPCQNFPGCDGNTTWVEIIAQIKEQVSPDDDLCYWSWQTLPPPGATITAPGQYNYAPIHDQAIAVQEMGYTAYDRLNKEADPDTCTYGCGAAVWAGLAFGSEMTRYLCSVNASAEAGVCSEPYYNQVWRSPVAGAIWRFNGTNTQNLIEVVKEWRRSEQGHAPMINSPQIQQQGWGDGGSLTAKLFKCDDIPELYRGQFPAPPLFRPDGPLADAGMKFWLGTQGLLPGQA</sequence>
<gene>
    <name evidence="2" type="ORF">COHA_008266</name>
</gene>
<dbReference type="Proteomes" id="UP001205105">
    <property type="component" value="Unassembled WGS sequence"/>
</dbReference>
<evidence type="ECO:0000256" key="1">
    <source>
        <dbReference type="SAM" id="SignalP"/>
    </source>
</evidence>
<comment type="caution">
    <text evidence="2">The sequence shown here is derived from an EMBL/GenBank/DDBJ whole genome shotgun (WGS) entry which is preliminary data.</text>
</comment>
<organism evidence="2 3">
    <name type="scientific">Chlorella ohadii</name>
    <dbReference type="NCBI Taxonomy" id="2649997"/>
    <lineage>
        <taxon>Eukaryota</taxon>
        <taxon>Viridiplantae</taxon>
        <taxon>Chlorophyta</taxon>
        <taxon>core chlorophytes</taxon>
        <taxon>Trebouxiophyceae</taxon>
        <taxon>Chlorellales</taxon>
        <taxon>Chlorellaceae</taxon>
        <taxon>Chlorella clade</taxon>
        <taxon>Chlorella</taxon>
    </lineage>
</organism>
<protein>
    <submittedName>
        <fullName evidence="2">Uncharacterized protein</fullName>
    </submittedName>
</protein>
<evidence type="ECO:0000313" key="3">
    <source>
        <dbReference type="Proteomes" id="UP001205105"/>
    </source>
</evidence>
<dbReference type="PROSITE" id="PS51257">
    <property type="entry name" value="PROKAR_LIPOPROTEIN"/>
    <property type="match status" value="1"/>
</dbReference>
<keyword evidence="1" id="KW-0732">Signal</keyword>
<name>A0AAD5H1T2_9CHLO</name>
<accession>A0AAD5H1T2</accession>
<feature type="signal peptide" evidence="1">
    <location>
        <begin position="1"/>
        <end position="23"/>
    </location>
</feature>
<reference evidence="2" key="1">
    <citation type="submission" date="2020-11" db="EMBL/GenBank/DDBJ databases">
        <title>Chlorella ohadii genome sequencing and assembly.</title>
        <authorList>
            <person name="Murik O."/>
            <person name="Treves H."/>
            <person name="Kedem I."/>
            <person name="Shotland Y."/>
            <person name="Kaplan A."/>
        </authorList>
    </citation>
    <scope>NUCLEOTIDE SEQUENCE</scope>
    <source>
        <strain evidence="2">1</strain>
    </source>
</reference>
<dbReference type="EMBL" id="JADXDR010000139">
    <property type="protein sequence ID" value="KAI7837963.1"/>
    <property type="molecule type" value="Genomic_DNA"/>
</dbReference>
<feature type="chain" id="PRO_5042290908" evidence="1">
    <location>
        <begin position="24"/>
        <end position="302"/>
    </location>
</feature>
<keyword evidence="3" id="KW-1185">Reference proteome</keyword>
<evidence type="ECO:0000313" key="2">
    <source>
        <dbReference type="EMBL" id="KAI7837963.1"/>
    </source>
</evidence>
<proteinExistence type="predicted"/>
<dbReference type="AlphaFoldDB" id="A0AAD5H1T2"/>